<name>A0A1I8A6C8_9BILA</name>
<feature type="region of interest" description="Disordered" evidence="6">
    <location>
        <begin position="50"/>
        <end position="70"/>
    </location>
</feature>
<dbReference type="GO" id="GO:0003735">
    <property type="term" value="F:structural constituent of ribosome"/>
    <property type="evidence" value="ECO:0007669"/>
    <property type="project" value="InterPro"/>
</dbReference>
<evidence type="ECO:0000313" key="9">
    <source>
        <dbReference type="WBParaSite" id="L893_g33317.t1"/>
    </source>
</evidence>
<keyword evidence="2" id="KW-0689">Ribosomal protein</keyword>
<evidence type="ECO:0000259" key="7">
    <source>
        <dbReference type="Pfam" id="PF01246"/>
    </source>
</evidence>
<evidence type="ECO:0000256" key="5">
    <source>
        <dbReference type="ARBA" id="ARBA00041213"/>
    </source>
</evidence>
<keyword evidence="3" id="KW-0687">Ribonucleoprotein</keyword>
<protein>
    <recommendedName>
        <fullName evidence="4">Large ribosomal subunit protein eL24</fullName>
    </recommendedName>
    <alternativeName>
        <fullName evidence="5">60S ribosomal protein L24</fullName>
    </alternativeName>
</protein>
<evidence type="ECO:0000256" key="3">
    <source>
        <dbReference type="ARBA" id="ARBA00023274"/>
    </source>
</evidence>
<dbReference type="WBParaSite" id="L893_g33317.t1">
    <property type="protein sequence ID" value="L893_g33317.t1"/>
    <property type="gene ID" value="L893_g33317"/>
</dbReference>
<feature type="compositionally biased region" description="Basic and acidic residues" evidence="6">
    <location>
        <begin position="205"/>
        <end position="226"/>
    </location>
</feature>
<dbReference type="GO" id="GO:0002181">
    <property type="term" value="P:cytoplasmic translation"/>
    <property type="evidence" value="ECO:0007669"/>
    <property type="project" value="TreeGrafter"/>
</dbReference>
<dbReference type="GO" id="GO:0003729">
    <property type="term" value="F:mRNA binding"/>
    <property type="evidence" value="ECO:0007669"/>
    <property type="project" value="TreeGrafter"/>
</dbReference>
<dbReference type="PANTHER" id="PTHR10792">
    <property type="entry name" value="60S RIBOSOMAL PROTEIN L24"/>
    <property type="match status" value="1"/>
</dbReference>
<dbReference type="AlphaFoldDB" id="A0A1I8A6C8"/>
<dbReference type="Gene3D" id="6.10.250.1270">
    <property type="match status" value="1"/>
</dbReference>
<dbReference type="InterPro" id="IPR000988">
    <property type="entry name" value="Ribosomal_eL24-rel_N"/>
</dbReference>
<keyword evidence="8" id="KW-1185">Reference proteome</keyword>
<feature type="region of interest" description="Disordered" evidence="6">
    <location>
        <begin position="1"/>
        <end position="32"/>
    </location>
</feature>
<sequence>MMTSSHSARISPEPQNSPSNLHPKENPTPSLRTATILAQAISHTISPYHGRLLQGKPTERNVSASERLSDRSLVGKLQNGSPDAVQKGTMKLETCVYSGYKIHPGHGKRLVRADGKVQIYLNKKCQRSSWALKRNPREIRWTVLYRRKHKKGVHADDHTTKRRVKRVAQVASRAIGNMSLEAILAQRNQKPEFRRAQREQAVKAAKDAIRVTRADKKAKKVADKKAPASKQKAPKQMKTAAPRVGGKR</sequence>
<accession>A0A1I8A6C8</accession>
<dbReference type="CDD" id="cd00472">
    <property type="entry name" value="Ribosomal_L24e_L24"/>
    <property type="match status" value="1"/>
</dbReference>
<comment type="similarity">
    <text evidence="1">Belongs to the eukaryotic ribosomal protein eL24 family.</text>
</comment>
<proteinExistence type="inferred from homology"/>
<dbReference type="PANTHER" id="PTHR10792:SF1">
    <property type="entry name" value="RIBOSOMAL PROTEIN L24"/>
    <property type="match status" value="1"/>
</dbReference>
<dbReference type="InterPro" id="IPR038630">
    <property type="entry name" value="L24e/L24_sf"/>
</dbReference>
<evidence type="ECO:0000313" key="8">
    <source>
        <dbReference type="Proteomes" id="UP000095287"/>
    </source>
</evidence>
<feature type="compositionally biased region" description="Polar residues" evidence="6">
    <location>
        <begin position="1"/>
        <end position="20"/>
    </location>
</feature>
<dbReference type="InterPro" id="IPR056366">
    <property type="entry name" value="Ribosomal_eL24"/>
</dbReference>
<dbReference type="Proteomes" id="UP000095287">
    <property type="component" value="Unplaced"/>
</dbReference>
<dbReference type="SUPFAM" id="SSF57716">
    <property type="entry name" value="Glucocorticoid receptor-like (DNA-binding domain)"/>
    <property type="match status" value="1"/>
</dbReference>
<organism evidence="8 9">
    <name type="scientific">Steinernema glaseri</name>
    <dbReference type="NCBI Taxonomy" id="37863"/>
    <lineage>
        <taxon>Eukaryota</taxon>
        <taxon>Metazoa</taxon>
        <taxon>Ecdysozoa</taxon>
        <taxon>Nematoda</taxon>
        <taxon>Chromadorea</taxon>
        <taxon>Rhabditida</taxon>
        <taxon>Tylenchina</taxon>
        <taxon>Panagrolaimomorpha</taxon>
        <taxon>Strongyloidoidea</taxon>
        <taxon>Steinernematidae</taxon>
        <taxon>Steinernema</taxon>
    </lineage>
</organism>
<feature type="region of interest" description="Disordered" evidence="6">
    <location>
        <begin position="205"/>
        <end position="248"/>
    </location>
</feature>
<evidence type="ECO:0000256" key="1">
    <source>
        <dbReference type="ARBA" id="ARBA00005647"/>
    </source>
</evidence>
<dbReference type="GO" id="GO:0022625">
    <property type="term" value="C:cytosolic large ribosomal subunit"/>
    <property type="evidence" value="ECO:0007669"/>
    <property type="project" value="TreeGrafter"/>
</dbReference>
<dbReference type="Gene3D" id="2.30.170.20">
    <property type="entry name" value="Ribosomal protein L24e"/>
    <property type="match status" value="1"/>
</dbReference>
<feature type="compositionally biased region" description="Low complexity" evidence="6">
    <location>
        <begin position="228"/>
        <end position="238"/>
    </location>
</feature>
<evidence type="ECO:0000256" key="4">
    <source>
        <dbReference type="ARBA" id="ARBA00040612"/>
    </source>
</evidence>
<feature type="domain" description="Large ribosomal subunit protein eL24-related N-terminal" evidence="7">
    <location>
        <begin position="90"/>
        <end position="154"/>
    </location>
</feature>
<reference evidence="9" key="1">
    <citation type="submission" date="2016-11" db="UniProtKB">
        <authorList>
            <consortium name="WormBaseParasite"/>
        </authorList>
    </citation>
    <scope>IDENTIFICATION</scope>
</reference>
<dbReference type="Pfam" id="PF01246">
    <property type="entry name" value="Ribosomal_L24e"/>
    <property type="match status" value="1"/>
</dbReference>
<evidence type="ECO:0000256" key="2">
    <source>
        <dbReference type="ARBA" id="ARBA00022980"/>
    </source>
</evidence>
<evidence type="ECO:0000256" key="6">
    <source>
        <dbReference type="SAM" id="MobiDB-lite"/>
    </source>
</evidence>